<evidence type="ECO:0000256" key="1">
    <source>
        <dbReference type="ARBA" id="ARBA00022603"/>
    </source>
</evidence>
<dbReference type="OrthoDB" id="271595at2759"/>
<dbReference type="KEGG" id="gtr:GLOTRDRAFT_126680"/>
<organism evidence="4 5">
    <name type="scientific">Gloeophyllum trabeum (strain ATCC 11539 / FP-39264 / Madison 617)</name>
    <name type="common">Brown rot fungus</name>
    <dbReference type="NCBI Taxonomy" id="670483"/>
    <lineage>
        <taxon>Eukaryota</taxon>
        <taxon>Fungi</taxon>
        <taxon>Dikarya</taxon>
        <taxon>Basidiomycota</taxon>
        <taxon>Agaricomycotina</taxon>
        <taxon>Agaricomycetes</taxon>
        <taxon>Gloeophyllales</taxon>
        <taxon>Gloeophyllaceae</taxon>
        <taxon>Gloeophyllum</taxon>
    </lineage>
</organism>
<dbReference type="GO" id="GO:0106335">
    <property type="term" value="F:tRNA (5-carboxymethyluridine(34)-5-O)-methyltransferase activity"/>
    <property type="evidence" value="ECO:0007669"/>
    <property type="project" value="TreeGrafter"/>
</dbReference>
<dbReference type="GO" id="GO:0005737">
    <property type="term" value="C:cytoplasm"/>
    <property type="evidence" value="ECO:0007669"/>
    <property type="project" value="TreeGrafter"/>
</dbReference>
<dbReference type="PANTHER" id="PTHR13069">
    <property type="entry name" value="ALKYLATED DNA REPAIR PROTEIN ALKB HOMOLOG 8"/>
    <property type="match status" value="1"/>
</dbReference>
<gene>
    <name evidence="4" type="ORF">GLOTRDRAFT_126680</name>
</gene>
<protein>
    <submittedName>
        <fullName evidence="4">S-adenosyl-L-methionine-dependent methyltransferase</fullName>
    </submittedName>
</protein>
<dbReference type="GO" id="GO:0002098">
    <property type="term" value="P:tRNA wobble uridine modification"/>
    <property type="evidence" value="ECO:0007669"/>
    <property type="project" value="TreeGrafter"/>
</dbReference>
<dbReference type="InterPro" id="IPR051422">
    <property type="entry name" value="AlkB_tRNA_MeTrf/Diox"/>
</dbReference>
<sequence>MSISNSVRAVSVSGNPREYEDVHVHAVYDEIASHFSSTRYKPWPIIAEFLSSLPTGWVGLDSGAGNGKYLPLPYDRPGQLWTIGLDRSRNLLRIAQGAGGELREVVWGDVLDVPWRHGAFDYAISIATIHHLSTSARRRDAVKSLLHSISPDHGRALIYVWAVEQDSKSKRVIPSAQPEDQSSTEPQGVDVFVPWVLSDRTAAPEEKRPAGQHEAARSEDELKPKAKVYDRFYHMFAKGELEQLATDAAQAMGLYVGPRDTDSMAMEGMSGVEVCQSGWERSNYYVELRRWRT</sequence>
<dbReference type="InterPro" id="IPR029063">
    <property type="entry name" value="SAM-dependent_MTases_sf"/>
</dbReference>
<dbReference type="GeneID" id="19301426"/>
<dbReference type="EMBL" id="KB469298">
    <property type="protein sequence ID" value="EPQ58185.1"/>
    <property type="molecule type" value="Genomic_DNA"/>
</dbReference>
<dbReference type="Pfam" id="PF08241">
    <property type="entry name" value="Methyltransf_11"/>
    <property type="match status" value="1"/>
</dbReference>
<dbReference type="eggNOG" id="KOG1331">
    <property type="taxonomic scope" value="Eukaryota"/>
</dbReference>
<dbReference type="AlphaFoldDB" id="S7RU05"/>
<evidence type="ECO:0000313" key="5">
    <source>
        <dbReference type="Proteomes" id="UP000030669"/>
    </source>
</evidence>
<keyword evidence="1 4" id="KW-0489">Methyltransferase</keyword>
<dbReference type="HOGENOM" id="CLU_029501_2_0_1"/>
<dbReference type="OMA" id="VHEVYQQ"/>
<reference evidence="4 5" key="1">
    <citation type="journal article" date="2012" name="Science">
        <title>The Paleozoic origin of enzymatic lignin decomposition reconstructed from 31 fungal genomes.</title>
        <authorList>
            <person name="Floudas D."/>
            <person name="Binder M."/>
            <person name="Riley R."/>
            <person name="Barry K."/>
            <person name="Blanchette R.A."/>
            <person name="Henrissat B."/>
            <person name="Martinez A.T."/>
            <person name="Otillar R."/>
            <person name="Spatafora J.W."/>
            <person name="Yadav J.S."/>
            <person name="Aerts A."/>
            <person name="Benoit I."/>
            <person name="Boyd A."/>
            <person name="Carlson A."/>
            <person name="Copeland A."/>
            <person name="Coutinho P.M."/>
            <person name="de Vries R.P."/>
            <person name="Ferreira P."/>
            <person name="Findley K."/>
            <person name="Foster B."/>
            <person name="Gaskell J."/>
            <person name="Glotzer D."/>
            <person name="Gorecki P."/>
            <person name="Heitman J."/>
            <person name="Hesse C."/>
            <person name="Hori C."/>
            <person name="Igarashi K."/>
            <person name="Jurgens J.A."/>
            <person name="Kallen N."/>
            <person name="Kersten P."/>
            <person name="Kohler A."/>
            <person name="Kuees U."/>
            <person name="Kumar T.K.A."/>
            <person name="Kuo A."/>
            <person name="LaButti K."/>
            <person name="Larrondo L.F."/>
            <person name="Lindquist E."/>
            <person name="Ling A."/>
            <person name="Lombard V."/>
            <person name="Lucas S."/>
            <person name="Lundell T."/>
            <person name="Martin R."/>
            <person name="McLaughlin D.J."/>
            <person name="Morgenstern I."/>
            <person name="Morin E."/>
            <person name="Murat C."/>
            <person name="Nagy L.G."/>
            <person name="Nolan M."/>
            <person name="Ohm R.A."/>
            <person name="Patyshakuliyeva A."/>
            <person name="Rokas A."/>
            <person name="Ruiz-Duenas F.J."/>
            <person name="Sabat G."/>
            <person name="Salamov A."/>
            <person name="Samejima M."/>
            <person name="Schmutz J."/>
            <person name="Slot J.C."/>
            <person name="St John F."/>
            <person name="Stenlid J."/>
            <person name="Sun H."/>
            <person name="Sun S."/>
            <person name="Syed K."/>
            <person name="Tsang A."/>
            <person name="Wiebenga A."/>
            <person name="Young D."/>
            <person name="Pisabarro A."/>
            <person name="Eastwood D.C."/>
            <person name="Martin F."/>
            <person name="Cullen D."/>
            <person name="Grigoriev I.V."/>
            <person name="Hibbett D.S."/>
        </authorList>
    </citation>
    <scope>NUCLEOTIDE SEQUENCE [LARGE SCALE GENOMIC DNA]</scope>
    <source>
        <strain evidence="4 5">ATCC 11539</strain>
    </source>
</reference>
<dbReference type="InterPro" id="IPR013216">
    <property type="entry name" value="Methyltransf_11"/>
</dbReference>
<dbReference type="RefSeq" id="XP_007863434.1">
    <property type="nucleotide sequence ID" value="XM_007865243.1"/>
</dbReference>
<dbReference type="SUPFAM" id="SSF53335">
    <property type="entry name" value="S-adenosyl-L-methionine-dependent methyltransferases"/>
    <property type="match status" value="1"/>
</dbReference>
<dbReference type="STRING" id="670483.S7RU05"/>
<dbReference type="GO" id="GO:0008757">
    <property type="term" value="F:S-adenosylmethionine-dependent methyltransferase activity"/>
    <property type="evidence" value="ECO:0007669"/>
    <property type="project" value="InterPro"/>
</dbReference>
<dbReference type="GO" id="GO:0005634">
    <property type="term" value="C:nucleus"/>
    <property type="evidence" value="ECO:0007669"/>
    <property type="project" value="TreeGrafter"/>
</dbReference>
<keyword evidence="5" id="KW-1185">Reference proteome</keyword>
<dbReference type="Proteomes" id="UP000030669">
    <property type="component" value="Unassembled WGS sequence"/>
</dbReference>
<name>S7RU05_GLOTA</name>
<dbReference type="PANTHER" id="PTHR13069:SF21">
    <property type="entry name" value="ALKYLATED DNA REPAIR PROTEIN ALKB HOMOLOG 8"/>
    <property type="match status" value="1"/>
</dbReference>
<accession>S7RU05</accession>
<dbReference type="Gene3D" id="3.40.50.150">
    <property type="entry name" value="Vaccinia Virus protein VP39"/>
    <property type="match status" value="1"/>
</dbReference>
<dbReference type="GO" id="GO:0000049">
    <property type="term" value="F:tRNA binding"/>
    <property type="evidence" value="ECO:0007669"/>
    <property type="project" value="TreeGrafter"/>
</dbReference>
<evidence type="ECO:0000259" key="3">
    <source>
        <dbReference type="Pfam" id="PF08241"/>
    </source>
</evidence>
<evidence type="ECO:0000313" key="4">
    <source>
        <dbReference type="EMBL" id="EPQ58185.1"/>
    </source>
</evidence>
<proteinExistence type="predicted"/>
<evidence type="ECO:0000256" key="2">
    <source>
        <dbReference type="ARBA" id="ARBA00022679"/>
    </source>
</evidence>
<keyword evidence="2 4" id="KW-0808">Transferase</keyword>
<feature type="domain" description="Methyltransferase type 11" evidence="3">
    <location>
        <begin position="60"/>
        <end position="144"/>
    </location>
</feature>
<dbReference type="GO" id="GO:0030488">
    <property type="term" value="P:tRNA methylation"/>
    <property type="evidence" value="ECO:0007669"/>
    <property type="project" value="TreeGrafter"/>
</dbReference>